<dbReference type="EMBL" id="CAESPC010000006">
    <property type="protein sequence ID" value="CAB4366508.1"/>
    <property type="molecule type" value="Genomic_DNA"/>
</dbReference>
<evidence type="ECO:0000256" key="1">
    <source>
        <dbReference type="ARBA" id="ARBA00022490"/>
    </source>
</evidence>
<dbReference type="InterPro" id="IPR002882">
    <property type="entry name" value="CofD"/>
</dbReference>
<dbReference type="InterPro" id="IPR010119">
    <property type="entry name" value="Gluconeogen_factor"/>
</dbReference>
<reference evidence="3" key="1">
    <citation type="submission" date="2020-05" db="EMBL/GenBank/DDBJ databases">
        <authorList>
            <person name="Chiriac C."/>
            <person name="Salcher M."/>
            <person name="Ghai R."/>
            <person name="Kavagutti S V."/>
        </authorList>
    </citation>
    <scope>NUCLEOTIDE SEQUENCE</scope>
</reference>
<evidence type="ECO:0000313" key="3">
    <source>
        <dbReference type="EMBL" id="CAB4839641.1"/>
    </source>
</evidence>
<name>A0A6J7B3C6_9ZZZZ</name>
<organism evidence="3">
    <name type="scientific">freshwater metagenome</name>
    <dbReference type="NCBI Taxonomy" id="449393"/>
    <lineage>
        <taxon>unclassified sequences</taxon>
        <taxon>metagenomes</taxon>
        <taxon>ecological metagenomes</taxon>
    </lineage>
</organism>
<dbReference type="HAMAP" id="MF_00973">
    <property type="entry name" value="Gluconeogen_factor"/>
    <property type="match status" value="1"/>
</dbReference>
<protein>
    <submittedName>
        <fullName evidence="3">Unannotated protein</fullName>
    </submittedName>
</protein>
<dbReference type="NCBIfam" id="TIGR01826">
    <property type="entry name" value="CofD_related"/>
    <property type="match status" value="1"/>
</dbReference>
<evidence type="ECO:0000313" key="2">
    <source>
        <dbReference type="EMBL" id="CAB4366508.1"/>
    </source>
</evidence>
<sequence length="315" mass="33706">MNSGRKVVSLGGGHGLAATLTALRSFTSDITAIVTVADNGGSSGRLRKEFPILPPGDLRMALAALCSDDEWGRSWAEIMQYRFTSDGELNGHAVGNLLLAALWDRDEDTVAGLDRVGALLKVVGRVLPMAAQPLDIEATFENGPETQIVRGQSEVATAKGRLKSLRVLPENPSSREESLEAIKDADWITMGPGSWFSSVIPHLLVPSQRSAIVASGAKKILLLNLDTADKSAGEYAGYSPLEHLQILSTYAPDLHFDCVIIDSSTDGQDELRNHLSTIGSELVVADLRDGGAPLHHDVKKLGQLFAHIDTEILVG</sequence>
<dbReference type="GO" id="GO:0043743">
    <property type="term" value="F:LPPG:FO 2-phospho-L-lactate transferase activity"/>
    <property type="evidence" value="ECO:0007669"/>
    <property type="project" value="InterPro"/>
</dbReference>
<dbReference type="Pfam" id="PF01933">
    <property type="entry name" value="CofD"/>
    <property type="match status" value="1"/>
</dbReference>
<dbReference type="PANTHER" id="PTHR30135:SF3">
    <property type="entry name" value="GLUCONEOGENESIS FACTOR-RELATED"/>
    <property type="match status" value="1"/>
</dbReference>
<gene>
    <name evidence="3" type="ORF">UFOPK3243_00110</name>
    <name evidence="2" type="ORF">UFOPK4180_00096</name>
</gene>
<dbReference type="PANTHER" id="PTHR30135">
    <property type="entry name" value="UNCHARACTERIZED PROTEIN YVCK-RELATED"/>
    <property type="match status" value="1"/>
</dbReference>
<accession>A0A6J7B3C6</accession>
<dbReference type="AlphaFoldDB" id="A0A6J7B3C6"/>
<dbReference type="SUPFAM" id="SSF142338">
    <property type="entry name" value="CofD-like"/>
    <property type="match status" value="1"/>
</dbReference>
<proteinExistence type="inferred from homology"/>
<dbReference type="EMBL" id="CAFAZZ010000005">
    <property type="protein sequence ID" value="CAB4839641.1"/>
    <property type="molecule type" value="Genomic_DNA"/>
</dbReference>
<dbReference type="Gene3D" id="3.40.50.10680">
    <property type="entry name" value="CofD-like domains"/>
    <property type="match status" value="1"/>
</dbReference>
<keyword evidence="1" id="KW-0963">Cytoplasm</keyword>
<dbReference type="CDD" id="cd07187">
    <property type="entry name" value="YvcK_like"/>
    <property type="match status" value="1"/>
</dbReference>
<dbReference type="InterPro" id="IPR038136">
    <property type="entry name" value="CofD-like_dom_sf"/>
</dbReference>